<dbReference type="GO" id="GO:0046872">
    <property type="term" value="F:metal ion binding"/>
    <property type="evidence" value="ECO:0007669"/>
    <property type="project" value="UniProtKB-KW"/>
</dbReference>
<dbReference type="KEGG" id="ngr:NAEGRDRAFT_66633"/>
<evidence type="ECO:0000256" key="11">
    <source>
        <dbReference type="ARBA" id="ARBA00049015"/>
    </source>
</evidence>
<evidence type="ECO:0000256" key="6">
    <source>
        <dbReference type="ARBA" id="ARBA00042471"/>
    </source>
</evidence>
<dbReference type="InterPro" id="IPR036705">
    <property type="entry name" value="Ribosyl_crysJ1_sf"/>
</dbReference>
<comment type="cofactor">
    <cofactor evidence="12">
        <name>Mg(2+)</name>
        <dbReference type="ChEBI" id="CHEBI:18420"/>
    </cofactor>
    <text evidence="12">Binds 2 magnesium ions per subunit.</text>
</comment>
<accession>D2VCN2</accession>
<dbReference type="Proteomes" id="UP000006671">
    <property type="component" value="Unassembled WGS sequence"/>
</dbReference>
<evidence type="ECO:0000256" key="12">
    <source>
        <dbReference type="PIRSR" id="PIRSR605502-1"/>
    </source>
</evidence>
<name>D2VCN2_NAEGR</name>
<evidence type="ECO:0000256" key="2">
    <source>
        <dbReference type="ARBA" id="ARBA00012255"/>
    </source>
</evidence>
<feature type="binding site" evidence="12">
    <location>
        <position position="371"/>
    </location>
    <ligand>
        <name>Mg(2+)</name>
        <dbReference type="ChEBI" id="CHEBI:18420"/>
        <label>1</label>
    </ligand>
</feature>
<feature type="binding site" evidence="12">
    <location>
        <position position="132"/>
    </location>
    <ligand>
        <name>Mg(2+)</name>
        <dbReference type="ChEBI" id="CHEBI:18420"/>
        <label>1</label>
    </ligand>
</feature>
<evidence type="ECO:0000256" key="8">
    <source>
        <dbReference type="ARBA" id="ARBA00042850"/>
    </source>
</evidence>
<keyword evidence="14" id="KW-1185">Reference proteome</keyword>
<feature type="binding site" evidence="12">
    <location>
        <position position="374"/>
    </location>
    <ligand>
        <name>Mg(2+)</name>
        <dbReference type="ChEBI" id="CHEBI:18420"/>
        <label>1</label>
    </ligand>
</feature>
<dbReference type="RefSeq" id="XP_002678194.1">
    <property type="nucleotide sequence ID" value="XM_002678148.1"/>
</dbReference>
<dbReference type="SUPFAM" id="SSF101478">
    <property type="entry name" value="ADP-ribosylglycohydrolase"/>
    <property type="match status" value="1"/>
</dbReference>
<comment type="similarity">
    <text evidence="1">Belongs to the ADP-ribosylglycohydrolase family.</text>
</comment>
<dbReference type="InParanoid" id="D2VCN2"/>
<dbReference type="OMA" id="PHDDGVW"/>
<dbReference type="EMBL" id="GG738863">
    <property type="protein sequence ID" value="EFC45450.1"/>
    <property type="molecule type" value="Genomic_DNA"/>
</dbReference>
<evidence type="ECO:0000256" key="5">
    <source>
        <dbReference type="ARBA" id="ARBA00042398"/>
    </source>
</evidence>
<gene>
    <name evidence="13" type="ORF">NAEGRDRAFT_66633</name>
</gene>
<dbReference type="PANTHER" id="PTHR16222">
    <property type="entry name" value="ADP-RIBOSYLGLYCOHYDROLASE"/>
    <property type="match status" value="1"/>
</dbReference>
<protein>
    <recommendedName>
        <fullName evidence="4">ADP-ribosylhydrolase ARH3</fullName>
        <ecNumber evidence="2">3.2.1.143</ecNumber>
    </recommendedName>
    <alternativeName>
        <fullName evidence="5">ADP-ribose glycohydrolase ARH3</fullName>
    </alternativeName>
    <alternativeName>
        <fullName evidence="6">ADP-ribosylhydrolase 3</fullName>
    </alternativeName>
    <alternativeName>
        <fullName evidence="9">O-acetyl-ADP-ribose deacetylase ARH3</fullName>
    </alternativeName>
    <alternativeName>
        <fullName evidence="10">Poly(ADP-ribose) glycohydrolase ARH3</fullName>
    </alternativeName>
    <alternativeName>
        <fullName evidence="8">[Protein ADP-ribosylarginine] hydrolase-like protein 2</fullName>
    </alternativeName>
    <alternativeName>
        <fullName evidence="7">[Protein ADP-ribosylserine] hydrolase</fullName>
    </alternativeName>
</protein>
<dbReference type="OrthoDB" id="2021138at2759"/>
<evidence type="ECO:0000256" key="4">
    <source>
        <dbReference type="ARBA" id="ARBA00041057"/>
    </source>
</evidence>
<dbReference type="AlphaFoldDB" id="D2VCN2"/>
<organism evidence="14">
    <name type="scientific">Naegleria gruberi</name>
    <name type="common">Amoeba</name>
    <dbReference type="NCBI Taxonomy" id="5762"/>
    <lineage>
        <taxon>Eukaryota</taxon>
        <taxon>Discoba</taxon>
        <taxon>Heterolobosea</taxon>
        <taxon>Tetramitia</taxon>
        <taxon>Eutetramitia</taxon>
        <taxon>Vahlkampfiidae</taxon>
        <taxon>Naegleria</taxon>
    </lineage>
</organism>
<keyword evidence="12" id="KW-0479">Metal-binding</keyword>
<evidence type="ECO:0000313" key="14">
    <source>
        <dbReference type="Proteomes" id="UP000006671"/>
    </source>
</evidence>
<dbReference type="InterPro" id="IPR005502">
    <property type="entry name" value="Ribosyl_crysJ1"/>
</dbReference>
<feature type="binding site" evidence="12">
    <location>
        <position position="133"/>
    </location>
    <ligand>
        <name>Mg(2+)</name>
        <dbReference type="ChEBI" id="CHEBI:18420"/>
        <label>1</label>
    </ligand>
</feature>
<evidence type="ECO:0000256" key="9">
    <source>
        <dbReference type="ARBA" id="ARBA00043187"/>
    </source>
</evidence>
<evidence type="ECO:0000256" key="7">
    <source>
        <dbReference type="ARBA" id="ARBA00042722"/>
    </source>
</evidence>
<dbReference type="Gene3D" id="1.10.4080.10">
    <property type="entry name" value="ADP-ribosylation/Crystallin J1"/>
    <property type="match status" value="1"/>
</dbReference>
<comment type="catalytic activity">
    <reaction evidence="11">
        <text>alpha-NAD(+) + H2O = ADP-D-ribose + nicotinamide + H(+)</text>
        <dbReference type="Rhea" id="RHEA:68792"/>
        <dbReference type="ChEBI" id="CHEBI:15377"/>
        <dbReference type="ChEBI" id="CHEBI:15378"/>
        <dbReference type="ChEBI" id="CHEBI:17154"/>
        <dbReference type="ChEBI" id="CHEBI:57967"/>
        <dbReference type="ChEBI" id="CHEBI:77017"/>
    </reaction>
</comment>
<evidence type="ECO:0000256" key="3">
    <source>
        <dbReference type="ARBA" id="ARBA00022801"/>
    </source>
</evidence>
<evidence type="ECO:0000313" key="13">
    <source>
        <dbReference type="EMBL" id="EFC45450.1"/>
    </source>
</evidence>
<dbReference type="GO" id="GO:0004649">
    <property type="term" value="F:poly(ADP-ribose) glycohydrolase activity"/>
    <property type="evidence" value="ECO:0007669"/>
    <property type="project" value="UniProtKB-EC"/>
</dbReference>
<dbReference type="eggNOG" id="ENOG502RZ0J">
    <property type="taxonomic scope" value="Eukaryota"/>
</dbReference>
<keyword evidence="3" id="KW-0378">Hydrolase</keyword>
<dbReference type="PANTHER" id="PTHR16222:SF24">
    <property type="entry name" value="ADP-RIBOSYLHYDROLASE ARH3"/>
    <property type="match status" value="1"/>
</dbReference>
<dbReference type="GeneID" id="8857342"/>
<reference evidence="13 14" key="1">
    <citation type="journal article" date="2010" name="Cell">
        <title>The genome of Naegleria gruberi illuminates early eukaryotic versatility.</title>
        <authorList>
            <person name="Fritz-Laylin L.K."/>
            <person name="Prochnik S.E."/>
            <person name="Ginger M.L."/>
            <person name="Dacks J.B."/>
            <person name="Carpenter M.L."/>
            <person name="Field M.C."/>
            <person name="Kuo A."/>
            <person name="Paredez A."/>
            <person name="Chapman J."/>
            <person name="Pham J."/>
            <person name="Shu S."/>
            <person name="Neupane R."/>
            <person name="Cipriano M."/>
            <person name="Mancuso J."/>
            <person name="Tu H."/>
            <person name="Salamov A."/>
            <person name="Lindquist E."/>
            <person name="Shapiro H."/>
            <person name="Lucas S."/>
            <person name="Grigoriev I.V."/>
            <person name="Cande W.Z."/>
            <person name="Fulton C."/>
            <person name="Rokhsar D.S."/>
            <person name="Dawson S.C."/>
        </authorList>
    </citation>
    <scope>NUCLEOTIDE SEQUENCE [LARGE SCALE GENOMIC DNA]</scope>
    <source>
        <strain evidence="13 14">NEG-M</strain>
    </source>
</reference>
<evidence type="ECO:0000256" key="1">
    <source>
        <dbReference type="ARBA" id="ARBA00010702"/>
    </source>
</evidence>
<evidence type="ECO:0000256" key="10">
    <source>
        <dbReference type="ARBA" id="ARBA00043193"/>
    </source>
</evidence>
<proteinExistence type="inferred from homology"/>
<keyword evidence="12" id="KW-0460">Magnesium</keyword>
<feature type="binding site" evidence="12">
    <location>
        <position position="373"/>
    </location>
    <ligand>
        <name>Mg(2+)</name>
        <dbReference type="ChEBI" id="CHEBI:18420"/>
        <label>1</label>
    </ligand>
</feature>
<dbReference type="EC" id="3.2.1.143" evidence="2"/>
<dbReference type="VEuPathDB" id="AmoebaDB:NAEGRDRAFT_66633"/>
<dbReference type="Pfam" id="PF03747">
    <property type="entry name" value="ADP_ribosyl_GH"/>
    <property type="match status" value="1"/>
</dbReference>
<dbReference type="InterPro" id="IPR050792">
    <property type="entry name" value="ADP-ribosylglycohydrolase"/>
</dbReference>
<sequence length="424" mass="46990">MGNAQSAGKKVFENRSQAIAACFTNAERGVSVIQSNEYTSFSLSKFSVLDETEKILSERQLVQDKLRNKTLDAHEDRALGAFIGNAIGDSLGAPLEFSAVRYGSDELKGLDHAEIWQKEQYNRFDLKPGQWTDDFSMGLCLADSLLVCQKFDPIDLRLRFVNWWYLGYCNAFGFAKDGSQRSSVGLGGNISGSFTEFLGDSSIAFTESGDKFTSGNGSVMRHAAVPVFYHDDIKTAMEIAYKQSKTTHQGDEAADLCRLLAHIIVKAINNADGKKDVIEDLSDFTTDLYSVKCLSESKAEDSHESNQHLSVEDRDWNWKNPNFKFCAKRAKQQPGYVGSYAMDAVAMALHCVHSTNSFTEAVLKSANMRGDSDSYTAVTASIAGAIYGASSIPIEWIDILQQWDRNGDIALKAYKLFHKQLNLE</sequence>
<feature type="binding site" evidence="12">
    <location>
        <position position="134"/>
    </location>
    <ligand>
        <name>Mg(2+)</name>
        <dbReference type="ChEBI" id="CHEBI:18420"/>
        <label>1</label>
    </ligand>
</feature>